<dbReference type="InterPro" id="IPR006356">
    <property type="entry name" value="HAD-SF_hydro_IIA_hyp3"/>
</dbReference>
<gene>
    <name evidence="1" type="ORF">SAMN05216548_101177</name>
</gene>
<keyword evidence="2" id="KW-1185">Reference proteome</keyword>
<dbReference type="RefSeq" id="WP_092494705.1">
    <property type="nucleotide sequence ID" value="NZ_FOFG01000001.1"/>
</dbReference>
<dbReference type="GO" id="GO:0016791">
    <property type="term" value="F:phosphatase activity"/>
    <property type="evidence" value="ECO:0007669"/>
    <property type="project" value="TreeGrafter"/>
</dbReference>
<sequence length="281" mass="30130">MIVKQVAGLQEIAGSYDTLLCDVWGVLHNGAAAFVPAVDALMRFRGTNGPVILITNAPRPGHWIKAQIKSLGVPDEAYDVIVTSGDVTRGVIGANPGVRLFHLGAERDLPFYEGLDVVFADEADADLISCTGLFDDETETPDDYRELLTRLVARGLRMVCANPDLVVERRGKMVYCAGALARLYEELGGEVVLVGKPHAPIYEAVLTEMRLLGRAKPLAVGDGIPTDVLGATRAGIDVLFITGGIHAGDFGPEDQPEAERVSARLEAEKLSAVGFLPRLAW</sequence>
<dbReference type="Proteomes" id="UP000199647">
    <property type="component" value="Unassembled WGS sequence"/>
</dbReference>
<dbReference type="OrthoDB" id="9791073at2"/>
<dbReference type="STRING" id="1855383.SAMN05216548_101177"/>
<dbReference type="InterPro" id="IPR036412">
    <property type="entry name" value="HAD-like_sf"/>
</dbReference>
<dbReference type="Gene3D" id="3.40.50.1000">
    <property type="entry name" value="HAD superfamily/HAD-like"/>
    <property type="match status" value="2"/>
</dbReference>
<dbReference type="AlphaFoldDB" id="A0A1H8ZJY5"/>
<proteinExistence type="predicted"/>
<dbReference type="Pfam" id="PF13344">
    <property type="entry name" value="Hydrolase_6"/>
    <property type="match status" value="1"/>
</dbReference>
<dbReference type="NCBIfam" id="TIGR01460">
    <property type="entry name" value="HAD-SF-IIA"/>
    <property type="match status" value="1"/>
</dbReference>
<reference evidence="1 2" key="1">
    <citation type="submission" date="2016-10" db="EMBL/GenBank/DDBJ databases">
        <authorList>
            <person name="de Groot N.N."/>
        </authorList>
    </citation>
    <scope>NUCLEOTIDE SEQUENCE [LARGE SCALE GENOMIC DNA]</scope>
    <source>
        <strain evidence="1 2">A52C2</strain>
    </source>
</reference>
<organism evidence="1 2">
    <name type="scientific">Faunimonas pinastri</name>
    <dbReference type="NCBI Taxonomy" id="1855383"/>
    <lineage>
        <taxon>Bacteria</taxon>
        <taxon>Pseudomonadati</taxon>
        <taxon>Pseudomonadota</taxon>
        <taxon>Alphaproteobacteria</taxon>
        <taxon>Hyphomicrobiales</taxon>
        <taxon>Afifellaceae</taxon>
        <taxon>Faunimonas</taxon>
    </lineage>
</organism>
<dbReference type="EMBL" id="FOFG01000001">
    <property type="protein sequence ID" value="SEP64766.1"/>
    <property type="molecule type" value="Genomic_DNA"/>
</dbReference>
<dbReference type="GO" id="GO:0005737">
    <property type="term" value="C:cytoplasm"/>
    <property type="evidence" value="ECO:0007669"/>
    <property type="project" value="TreeGrafter"/>
</dbReference>
<dbReference type="SUPFAM" id="SSF56784">
    <property type="entry name" value="HAD-like"/>
    <property type="match status" value="1"/>
</dbReference>
<evidence type="ECO:0000313" key="1">
    <source>
        <dbReference type="EMBL" id="SEP64766.1"/>
    </source>
</evidence>
<name>A0A1H8ZJY5_9HYPH</name>
<dbReference type="Pfam" id="PF13242">
    <property type="entry name" value="Hydrolase_like"/>
    <property type="match status" value="1"/>
</dbReference>
<dbReference type="PANTHER" id="PTHR19288">
    <property type="entry name" value="4-NITROPHENYLPHOSPHATASE-RELATED"/>
    <property type="match status" value="1"/>
</dbReference>
<dbReference type="InterPro" id="IPR023214">
    <property type="entry name" value="HAD_sf"/>
</dbReference>
<keyword evidence="1" id="KW-0378">Hydrolase</keyword>
<dbReference type="CDD" id="cd07525">
    <property type="entry name" value="HAD_like"/>
    <property type="match status" value="1"/>
</dbReference>
<protein>
    <submittedName>
        <fullName evidence="1">HAD-superfamily class IIA hydrolase, TIGR01459</fullName>
    </submittedName>
</protein>
<dbReference type="PANTHER" id="PTHR19288:SF90">
    <property type="entry name" value="OS08G0542600 PROTEIN"/>
    <property type="match status" value="1"/>
</dbReference>
<dbReference type="InterPro" id="IPR006357">
    <property type="entry name" value="HAD-SF_hydro_IIA"/>
</dbReference>
<accession>A0A1H8ZJY5</accession>
<evidence type="ECO:0000313" key="2">
    <source>
        <dbReference type="Proteomes" id="UP000199647"/>
    </source>
</evidence>
<dbReference type="NCBIfam" id="TIGR01459">
    <property type="entry name" value="HAD-SF-IIA-hyp4"/>
    <property type="match status" value="1"/>
</dbReference>